<dbReference type="Pfam" id="PF00356">
    <property type="entry name" value="LacI"/>
    <property type="match status" value="1"/>
</dbReference>
<comment type="caution">
    <text evidence="2">The sequence shown here is derived from an EMBL/GenBank/DDBJ whole genome shotgun (WGS) entry which is preliminary data.</text>
</comment>
<evidence type="ECO:0000259" key="1">
    <source>
        <dbReference type="PROSITE" id="PS50932"/>
    </source>
</evidence>
<protein>
    <recommendedName>
        <fullName evidence="1">HTH lacI-type domain-containing protein</fullName>
    </recommendedName>
</protein>
<evidence type="ECO:0000313" key="2">
    <source>
        <dbReference type="EMBL" id="OWP63694.1"/>
    </source>
</evidence>
<dbReference type="Gene3D" id="1.10.260.40">
    <property type="entry name" value="lambda repressor-like DNA-binding domains"/>
    <property type="match status" value="1"/>
</dbReference>
<dbReference type="InterPro" id="IPR010982">
    <property type="entry name" value="Lambda_DNA-bd_dom_sf"/>
</dbReference>
<dbReference type="AlphaFoldDB" id="A0A246FPK3"/>
<accession>A0A246FPK3</accession>
<dbReference type="InterPro" id="IPR000843">
    <property type="entry name" value="HTH_LacI"/>
</dbReference>
<sequence>MFLFSQLDCFVSITPVTLKSLAQELNITIATVSRALQDSYEVSIQTKERAQPLATRLNYQVNAYASSLGRNISKTIDLLPT</sequence>
<feature type="domain" description="HTH lacI-type" evidence="1">
    <location>
        <begin position="16"/>
        <end position="70"/>
    </location>
</feature>
<reference evidence="2 3" key="1">
    <citation type="submission" date="2017-06" db="EMBL/GenBank/DDBJ databases">
        <title>Hymenobacter amundsenii sp. nov. isolated from regoliths in Antarctica.</title>
        <authorList>
            <person name="Sedlacek I."/>
            <person name="Kralova S."/>
            <person name="Pantucek R."/>
            <person name="Svec P."/>
            <person name="Holochova P."/>
            <person name="Stankova E."/>
            <person name="Vrbovska V."/>
            <person name="Busse H.-J."/>
        </authorList>
    </citation>
    <scope>NUCLEOTIDE SEQUENCE [LARGE SCALE GENOMIC DNA]</scope>
    <source>
        <strain evidence="2 3">CCM 8682</strain>
    </source>
</reference>
<dbReference type="SMART" id="SM00354">
    <property type="entry name" value="HTH_LACI"/>
    <property type="match status" value="1"/>
</dbReference>
<dbReference type="EMBL" id="NIRR01000009">
    <property type="protein sequence ID" value="OWP63694.1"/>
    <property type="molecule type" value="Genomic_DNA"/>
</dbReference>
<gene>
    <name evidence="2" type="ORF">CDA63_07860</name>
</gene>
<name>A0A246FPK3_9BACT</name>
<evidence type="ECO:0000313" key="3">
    <source>
        <dbReference type="Proteomes" id="UP000197277"/>
    </source>
</evidence>
<organism evidence="2 3">
    <name type="scientific">Hymenobacter amundsenii</name>
    <dbReference type="NCBI Taxonomy" id="2006685"/>
    <lineage>
        <taxon>Bacteria</taxon>
        <taxon>Pseudomonadati</taxon>
        <taxon>Bacteroidota</taxon>
        <taxon>Cytophagia</taxon>
        <taxon>Cytophagales</taxon>
        <taxon>Hymenobacteraceae</taxon>
        <taxon>Hymenobacter</taxon>
    </lineage>
</organism>
<dbReference type="GO" id="GO:0006355">
    <property type="term" value="P:regulation of DNA-templated transcription"/>
    <property type="evidence" value="ECO:0007669"/>
    <property type="project" value="InterPro"/>
</dbReference>
<proteinExistence type="predicted"/>
<dbReference type="OrthoDB" id="628703at2"/>
<keyword evidence="3" id="KW-1185">Reference proteome</keyword>
<dbReference type="SUPFAM" id="SSF47413">
    <property type="entry name" value="lambda repressor-like DNA-binding domains"/>
    <property type="match status" value="1"/>
</dbReference>
<dbReference type="GO" id="GO:0003677">
    <property type="term" value="F:DNA binding"/>
    <property type="evidence" value="ECO:0007669"/>
    <property type="project" value="InterPro"/>
</dbReference>
<dbReference type="PROSITE" id="PS50932">
    <property type="entry name" value="HTH_LACI_2"/>
    <property type="match status" value="1"/>
</dbReference>
<dbReference type="CDD" id="cd01392">
    <property type="entry name" value="HTH_LacI"/>
    <property type="match status" value="1"/>
</dbReference>
<dbReference type="Proteomes" id="UP000197277">
    <property type="component" value="Unassembled WGS sequence"/>
</dbReference>